<keyword evidence="4" id="KW-0969">Cilium</keyword>
<organism evidence="4 5">
    <name type="scientific">Aeromonas caviae</name>
    <name type="common">Aeromonas punctata</name>
    <dbReference type="NCBI Taxonomy" id="648"/>
    <lineage>
        <taxon>Bacteria</taxon>
        <taxon>Pseudomonadati</taxon>
        <taxon>Pseudomonadota</taxon>
        <taxon>Gammaproteobacteria</taxon>
        <taxon>Aeromonadales</taxon>
        <taxon>Aeromonadaceae</taxon>
        <taxon>Aeromonas</taxon>
    </lineage>
</organism>
<keyword evidence="1" id="KW-1133">Transmembrane helix</keyword>
<comment type="caution">
    <text evidence="4">The sequence shown here is derived from an EMBL/GenBank/DDBJ whole genome shotgun (WGS) entry which is preliminary data.</text>
</comment>
<gene>
    <name evidence="3" type="ORF">KAM343_19460</name>
    <name evidence="4" type="ORF">KAM351_31810</name>
</gene>
<keyword evidence="4" id="KW-0966">Cell projection</keyword>
<dbReference type="PANTHER" id="PTHR40547:SF1">
    <property type="entry name" value="SLL0298 PROTEIN"/>
    <property type="match status" value="1"/>
</dbReference>
<dbReference type="EMBL" id="BPNN01000054">
    <property type="protein sequence ID" value="GJA64570.1"/>
    <property type="molecule type" value="Genomic_DNA"/>
</dbReference>
<evidence type="ECO:0000256" key="1">
    <source>
        <dbReference type="SAM" id="Phobius"/>
    </source>
</evidence>
<proteinExistence type="predicted"/>
<evidence type="ECO:0000313" key="4">
    <source>
        <dbReference type="EMBL" id="GJA64570.1"/>
    </source>
</evidence>
<sequence length="182" mass="20316">MEQVFSKVQNMPKRIIQRWLPDPATLKEHKHLRLFGKLLLDANLWHLNRRSAAGACAVGLFMAWVPLPCQMLLAAGGAIACRVNLPLSVALVWLSNPLTMPPLFYGAYLVGCQLLGQPSQHIEITFTWAWLVSVFETVAPPLLLGSLVLALLSALVGYLLVRAGWRLSTVRQWQKRKVARPC</sequence>
<keyword evidence="1" id="KW-0812">Transmembrane</keyword>
<dbReference type="Pfam" id="PF09835">
    <property type="entry name" value="DUF2062"/>
    <property type="match status" value="1"/>
</dbReference>
<dbReference type="PANTHER" id="PTHR40547">
    <property type="entry name" value="SLL0298 PROTEIN"/>
    <property type="match status" value="1"/>
</dbReference>
<keyword evidence="1" id="KW-0472">Membrane</keyword>
<dbReference type="Proteomes" id="UP000886934">
    <property type="component" value="Unassembled WGS sequence"/>
</dbReference>
<evidence type="ECO:0000313" key="3">
    <source>
        <dbReference type="EMBL" id="GJA41150.1"/>
    </source>
</evidence>
<accession>A0AA37G1J7</accession>
<name>A0AA37G1J7_AERCA</name>
<dbReference type="InterPro" id="IPR018639">
    <property type="entry name" value="DUF2062"/>
</dbReference>
<keyword evidence="4" id="KW-0282">Flagellum</keyword>
<dbReference type="EMBL" id="BPNI01000033">
    <property type="protein sequence ID" value="GJA41150.1"/>
    <property type="molecule type" value="Genomic_DNA"/>
</dbReference>
<feature type="domain" description="DUF2062" evidence="2">
    <location>
        <begin position="32"/>
        <end position="174"/>
    </location>
</feature>
<dbReference type="Proteomes" id="UP000886939">
    <property type="component" value="Unassembled WGS sequence"/>
</dbReference>
<feature type="transmembrane region" description="Helical" evidence="1">
    <location>
        <begin position="138"/>
        <end position="161"/>
    </location>
</feature>
<reference evidence="4" key="1">
    <citation type="submission" date="2021-07" db="EMBL/GenBank/DDBJ databases">
        <title>Draft genome sequence of carbapenem-resistant Aeromonas spp. in Japan.</title>
        <authorList>
            <person name="Maehana S."/>
            <person name="Suzuki M."/>
            <person name="Kitasato H."/>
        </authorList>
    </citation>
    <scope>NUCLEOTIDE SEQUENCE</scope>
    <source>
        <strain evidence="3">KAM343</strain>
        <strain evidence="4">KAM351</strain>
    </source>
</reference>
<protein>
    <submittedName>
        <fullName evidence="4">Flagellar biosynthesis protein FlhF</fullName>
    </submittedName>
</protein>
<evidence type="ECO:0000313" key="5">
    <source>
        <dbReference type="Proteomes" id="UP000886934"/>
    </source>
</evidence>
<dbReference type="AlphaFoldDB" id="A0AA37G1J7"/>
<evidence type="ECO:0000259" key="2">
    <source>
        <dbReference type="Pfam" id="PF09835"/>
    </source>
</evidence>